<dbReference type="Gene3D" id="3.40.1410.10">
    <property type="entry name" value="Chorismate lyase-like"/>
    <property type="match status" value="1"/>
</dbReference>
<dbReference type="InterPro" id="IPR036388">
    <property type="entry name" value="WH-like_DNA-bd_sf"/>
</dbReference>
<dbReference type="SMART" id="SM00866">
    <property type="entry name" value="UTRA"/>
    <property type="match status" value="1"/>
</dbReference>
<evidence type="ECO:0000259" key="4">
    <source>
        <dbReference type="PROSITE" id="PS50949"/>
    </source>
</evidence>
<evidence type="ECO:0000256" key="3">
    <source>
        <dbReference type="ARBA" id="ARBA00023163"/>
    </source>
</evidence>
<dbReference type="InterPro" id="IPR000524">
    <property type="entry name" value="Tscrpt_reg_HTH_GntR"/>
</dbReference>
<evidence type="ECO:0000256" key="2">
    <source>
        <dbReference type="ARBA" id="ARBA00023125"/>
    </source>
</evidence>
<dbReference type="PROSITE" id="PS50949">
    <property type="entry name" value="HTH_GNTR"/>
    <property type="match status" value="1"/>
</dbReference>
<evidence type="ECO:0000313" key="6">
    <source>
        <dbReference type="Proteomes" id="UP001144612"/>
    </source>
</evidence>
<dbReference type="PANTHER" id="PTHR44846">
    <property type="entry name" value="MANNOSYL-D-GLYCERATE TRANSPORT/METABOLISM SYSTEM REPRESSOR MNGR-RELATED"/>
    <property type="match status" value="1"/>
</dbReference>
<dbReference type="RefSeq" id="WP_268059596.1">
    <property type="nucleotide sequence ID" value="NZ_JAPQFJ010000001.1"/>
</dbReference>
<dbReference type="SMART" id="SM00345">
    <property type="entry name" value="HTH_GNTR"/>
    <property type="match status" value="1"/>
</dbReference>
<evidence type="ECO:0000313" key="5">
    <source>
        <dbReference type="EMBL" id="MCY6957241.1"/>
    </source>
</evidence>
<keyword evidence="3" id="KW-0804">Transcription</keyword>
<dbReference type="SUPFAM" id="SSF46785">
    <property type="entry name" value="Winged helix' DNA-binding domain"/>
    <property type="match status" value="1"/>
</dbReference>
<dbReference type="SUPFAM" id="SSF64288">
    <property type="entry name" value="Chorismate lyase-like"/>
    <property type="match status" value="1"/>
</dbReference>
<dbReference type="InterPro" id="IPR011663">
    <property type="entry name" value="UTRA"/>
</dbReference>
<gene>
    <name evidence="5" type="ORF">OW729_01335</name>
</gene>
<accession>A0ABT4D7N5</accession>
<reference evidence="5" key="1">
    <citation type="submission" date="2022-12" db="EMBL/GenBank/DDBJ databases">
        <title>Clostridium sp. nov., isolated from industrial wastewater.</title>
        <authorList>
            <person name="Jiayan W."/>
        </authorList>
    </citation>
    <scope>NUCLEOTIDE SEQUENCE</scope>
    <source>
        <strain evidence="5">ZC22-4</strain>
    </source>
</reference>
<sequence length="240" mass="27947">MKEIKLNRNTNVPLYKQLAQVIEVEINNKKYDENFKLPTENELAKAYDVSRITVRQALKLLEDKNLISREVGKGTFIKDNRLNQPIEGSHSFSELIEKEGFKPGAKLISASLEIPTDDDIKDLNLEEGELIVVIKRIRYMNEIPISYEISKFPSSFKFLLTKNLDNNSLYKLLYEEKELYFINAKRTIELVWANDILSEYLKVEKDYPIILIKGIAEDNYGKISHKAFQYILGDKFKFTI</sequence>
<keyword evidence="6" id="KW-1185">Reference proteome</keyword>
<organism evidence="5 6">
    <name type="scientific">Clostridium brassicae</name>
    <dbReference type="NCBI Taxonomy" id="2999072"/>
    <lineage>
        <taxon>Bacteria</taxon>
        <taxon>Bacillati</taxon>
        <taxon>Bacillota</taxon>
        <taxon>Clostridia</taxon>
        <taxon>Eubacteriales</taxon>
        <taxon>Clostridiaceae</taxon>
        <taxon>Clostridium</taxon>
    </lineage>
</organism>
<dbReference type="InterPro" id="IPR050679">
    <property type="entry name" value="Bact_HTH_transcr_reg"/>
</dbReference>
<dbReference type="Gene3D" id="1.10.10.10">
    <property type="entry name" value="Winged helix-like DNA-binding domain superfamily/Winged helix DNA-binding domain"/>
    <property type="match status" value="1"/>
</dbReference>
<dbReference type="Pfam" id="PF07702">
    <property type="entry name" value="UTRA"/>
    <property type="match status" value="1"/>
</dbReference>
<feature type="domain" description="HTH gntR-type" evidence="4">
    <location>
        <begin position="12"/>
        <end position="80"/>
    </location>
</feature>
<keyword evidence="1" id="KW-0805">Transcription regulation</keyword>
<dbReference type="InterPro" id="IPR036390">
    <property type="entry name" value="WH_DNA-bd_sf"/>
</dbReference>
<proteinExistence type="predicted"/>
<dbReference type="EMBL" id="JAPQFJ010000001">
    <property type="protein sequence ID" value="MCY6957241.1"/>
    <property type="molecule type" value="Genomic_DNA"/>
</dbReference>
<evidence type="ECO:0000256" key="1">
    <source>
        <dbReference type="ARBA" id="ARBA00023015"/>
    </source>
</evidence>
<comment type="caution">
    <text evidence="5">The sequence shown here is derived from an EMBL/GenBank/DDBJ whole genome shotgun (WGS) entry which is preliminary data.</text>
</comment>
<dbReference type="PRINTS" id="PR00035">
    <property type="entry name" value="HTHGNTR"/>
</dbReference>
<dbReference type="PANTHER" id="PTHR44846:SF1">
    <property type="entry name" value="MANNOSYL-D-GLYCERATE TRANSPORT_METABOLISM SYSTEM REPRESSOR MNGR-RELATED"/>
    <property type="match status" value="1"/>
</dbReference>
<dbReference type="Proteomes" id="UP001144612">
    <property type="component" value="Unassembled WGS sequence"/>
</dbReference>
<name>A0ABT4D7N5_9CLOT</name>
<dbReference type="CDD" id="cd07377">
    <property type="entry name" value="WHTH_GntR"/>
    <property type="match status" value="1"/>
</dbReference>
<keyword evidence="2" id="KW-0238">DNA-binding</keyword>
<dbReference type="Pfam" id="PF00392">
    <property type="entry name" value="GntR"/>
    <property type="match status" value="1"/>
</dbReference>
<protein>
    <submittedName>
        <fullName evidence="5">GntR family transcriptional regulator</fullName>
    </submittedName>
</protein>
<dbReference type="InterPro" id="IPR028978">
    <property type="entry name" value="Chorismate_lyase_/UTRA_dom_sf"/>
</dbReference>